<dbReference type="PANTHER" id="PTHR16007">
    <property type="entry name" value="EPIDIDYMAL MEMBRANE PROTEIN E9-RELATED"/>
    <property type="match status" value="1"/>
</dbReference>
<dbReference type="PANTHER" id="PTHR16007:SF15">
    <property type="entry name" value="TRANSMEMBRANE PROTEIN 45B"/>
    <property type="match status" value="1"/>
</dbReference>
<proteinExistence type="inferred from homology"/>
<feature type="transmembrane region" description="Helical" evidence="6">
    <location>
        <begin position="73"/>
        <end position="91"/>
    </location>
</feature>
<dbReference type="Pfam" id="PF04819">
    <property type="entry name" value="DUF716"/>
    <property type="match status" value="1"/>
</dbReference>
<evidence type="ECO:0000256" key="5">
    <source>
        <dbReference type="ARBA" id="ARBA00023136"/>
    </source>
</evidence>
<accession>A0A0X3Q523</accession>
<dbReference type="InterPro" id="IPR042127">
    <property type="entry name" value="TMEM45"/>
</dbReference>
<keyword evidence="3 6" id="KW-0812">Transmembrane</keyword>
<feature type="transmembrane region" description="Helical" evidence="6">
    <location>
        <begin position="6"/>
        <end position="24"/>
    </location>
</feature>
<name>A0A0X3Q523_SCHSO</name>
<gene>
    <name evidence="7" type="ORF">TR112773</name>
</gene>
<keyword evidence="4 6" id="KW-1133">Transmembrane helix</keyword>
<evidence type="ECO:0000256" key="4">
    <source>
        <dbReference type="ARBA" id="ARBA00022989"/>
    </source>
</evidence>
<evidence type="ECO:0000256" key="1">
    <source>
        <dbReference type="ARBA" id="ARBA00004141"/>
    </source>
</evidence>
<evidence type="ECO:0000256" key="3">
    <source>
        <dbReference type="ARBA" id="ARBA00022692"/>
    </source>
</evidence>
<evidence type="ECO:0000313" key="7">
    <source>
        <dbReference type="EMBL" id="JAP58540.1"/>
    </source>
</evidence>
<evidence type="ECO:0000256" key="2">
    <source>
        <dbReference type="ARBA" id="ARBA00006948"/>
    </source>
</evidence>
<feature type="transmembrane region" description="Helical" evidence="6">
    <location>
        <begin position="135"/>
        <end position="154"/>
    </location>
</feature>
<dbReference type="GO" id="GO:0016020">
    <property type="term" value="C:membrane"/>
    <property type="evidence" value="ECO:0007669"/>
    <property type="project" value="UniProtKB-SubCell"/>
</dbReference>
<reference evidence="7" key="1">
    <citation type="submission" date="2016-01" db="EMBL/GenBank/DDBJ databases">
        <title>Reference transcriptome for the parasite Schistocephalus solidus: insights into the molecular evolution of parasitism.</title>
        <authorList>
            <person name="Hebert F.O."/>
            <person name="Grambauer S."/>
            <person name="Barber I."/>
            <person name="Landry C.R."/>
            <person name="Aubin-Horth N."/>
        </authorList>
    </citation>
    <scope>NUCLEOTIDE SEQUENCE</scope>
</reference>
<dbReference type="EMBL" id="GEEE01004685">
    <property type="protein sequence ID" value="JAP58540.1"/>
    <property type="molecule type" value="Transcribed_RNA"/>
</dbReference>
<feature type="transmembrane region" description="Helical" evidence="6">
    <location>
        <begin position="103"/>
        <end position="123"/>
    </location>
</feature>
<feature type="transmembrane region" description="Helical" evidence="6">
    <location>
        <begin position="191"/>
        <end position="212"/>
    </location>
</feature>
<organism evidence="7">
    <name type="scientific">Schistocephalus solidus</name>
    <name type="common">Tapeworm</name>
    <dbReference type="NCBI Taxonomy" id="70667"/>
    <lineage>
        <taxon>Eukaryota</taxon>
        <taxon>Metazoa</taxon>
        <taxon>Spiralia</taxon>
        <taxon>Lophotrochozoa</taxon>
        <taxon>Platyhelminthes</taxon>
        <taxon>Cestoda</taxon>
        <taxon>Eucestoda</taxon>
        <taxon>Diphyllobothriidea</taxon>
        <taxon>Diphyllobothriidae</taxon>
        <taxon>Schistocephalus</taxon>
    </lineage>
</organism>
<dbReference type="AlphaFoldDB" id="A0A0X3Q523"/>
<feature type="transmembrane region" description="Helical" evidence="6">
    <location>
        <begin position="160"/>
        <end position="179"/>
    </location>
</feature>
<comment type="subcellular location">
    <subcellularLocation>
        <location evidence="1">Membrane</location>
        <topology evidence="1">Multi-pass membrane protein</topology>
    </subcellularLocation>
</comment>
<dbReference type="InterPro" id="IPR006904">
    <property type="entry name" value="DUF716"/>
</dbReference>
<comment type="similarity">
    <text evidence="2">Belongs to the TMEM45 family.</text>
</comment>
<feature type="transmembrane region" description="Helical" evidence="6">
    <location>
        <begin position="232"/>
        <end position="256"/>
    </location>
</feature>
<protein>
    <recommendedName>
        <fullName evidence="8">Transmembrane protein 45B</fullName>
    </recommendedName>
</protein>
<evidence type="ECO:0008006" key="8">
    <source>
        <dbReference type="Google" id="ProtNLM"/>
    </source>
</evidence>
<evidence type="ECO:0000256" key="6">
    <source>
        <dbReference type="SAM" id="Phobius"/>
    </source>
</evidence>
<keyword evidence="5 6" id="KW-0472">Membrane</keyword>
<sequence length="305" mass="34140">MGTFAGHALPGSFFLLFGIWSAIFQLRKYYRRKRFELGFTSVPVEVYRNQMTTPCPCPGSSCCSTRKLPLDSIIKATCCAIGIIGEVYTGFNGGKFVYIGNAQHATMFSMFLLSGVFEILNFYRILRLPPASDYLATFLAITTEGILFVFHLHGRTPADIYVHTILIYAVLLTIAVGTYEAVNLRSHIAGLLRSILIILQGTWFWHVGAILYPPVSWLPVWDELAVESIPRAANVFCQHVLLVFACVLLTATVMGYGLRNPPARLKGDQPDSCISSDQQRLLDSDEISDDEETELLEMRTWKPLK</sequence>